<evidence type="ECO:0000256" key="2">
    <source>
        <dbReference type="SAM" id="MobiDB-lite"/>
    </source>
</evidence>
<dbReference type="AlphaFoldDB" id="A0A8C4WDL6"/>
<evidence type="ECO:0000256" key="1">
    <source>
        <dbReference type="SAM" id="Coils"/>
    </source>
</evidence>
<feature type="coiled-coil region" evidence="1">
    <location>
        <begin position="100"/>
        <end position="243"/>
    </location>
</feature>
<feature type="compositionally biased region" description="Low complexity" evidence="2">
    <location>
        <begin position="280"/>
        <end position="290"/>
    </location>
</feature>
<feature type="transmembrane region" description="Helical" evidence="3">
    <location>
        <begin position="369"/>
        <end position="388"/>
    </location>
</feature>
<dbReference type="Ensembl" id="ENSGEVT00005016808.1">
    <property type="protein sequence ID" value="ENSGEVP00005015999.1"/>
    <property type="gene ID" value="ENSGEVG00005011240.1"/>
</dbReference>
<keyword evidence="1" id="KW-0175">Coiled coil</keyword>
<proteinExistence type="predicted"/>
<reference evidence="4" key="2">
    <citation type="submission" date="2025-09" db="UniProtKB">
        <authorList>
            <consortium name="Ensembl"/>
        </authorList>
    </citation>
    <scope>IDENTIFICATION</scope>
</reference>
<evidence type="ECO:0008006" key="6">
    <source>
        <dbReference type="Google" id="ProtNLM"/>
    </source>
</evidence>
<evidence type="ECO:0000256" key="3">
    <source>
        <dbReference type="SAM" id="Phobius"/>
    </source>
</evidence>
<dbReference type="PANTHER" id="PTHR15715:SF26">
    <property type="entry name" value="COILED-COIL DOMAIN-CONTAINING PROTEIN 136"/>
    <property type="match status" value="1"/>
</dbReference>
<dbReference type="GO" id="GO:0007338">
    <property type="term" value="P:single fertilization"/>
    <property type="evidence" value="ECO:0007669"/>
    <property type="project" value="TreeGrafter"/>
</dbReference>
<keyword evidence="3" id="KW-1133">Transmembrane helix</keyword>
<evidence type="ECO:0000313" key="5">
    <source>
        <dbReference type="Proteomes" id="UP000694390"/>
    </source>
</evidence>
<dbReference type="PANTHER" id="PTHR15715">
    <property type="entry name" value="CENTROSOMAL PROTEIN OF 170 KDA"/>
    <property type="match status" value="1"/>
</dbReference>
<feature type="region of interest" description="Disordered" evidence="2">
    <location>
        <begin position="260"/>
        <end position="305"/>
    </location>
</feature>
<dbReference type="GeneTree" id="ENSGT00940000159122"/>
<organism evidence="4 5">
    <name type="scientific">Gopherus evgoodei</name>
    <name type="common">Goodes thornscrub tortoise</name>
    <dbReference type="NCBI Taxonomy" id="1825980"/>
    <lineage>
        <taxon>Eukaryota</taxon>
        <taxon>Metazoa</taxon>
        <taxon>Chordata</taxon>
        <taxon>Craniata</taxon>
        <taxon>Vertebrata</taxon>
        <taxon>Euteleostomi</taxon>
        <taxon>Archelosauria</taxon>
        <taxon>Testudinata</taxon>
        <taxon>Testudines</taxon>
        <taxon>Cryptodira</taxon>
        <taxon>Durocryptodira</taxon>
        <taxon>Testudinoidea</taxon>
        <taxon>Testudinidae</taxon>
        <taxon>Gopherus</taxon>
    </lineage>
</organism>
<dbReference type="GO" id="GO:0001675">
    <property type="term" value="P:acrosome assembly"/>
    <property type="evidence" value="ECO:0007669"/>
    <property type="project" value="TreeGrafter"/>
</dbReference>
<sequence length="393" mass="43381">MHGDGSLGAMCFPIPLGGLGSTQDSQPLQQGAQSSSCPCASHVPSASLQMLAGRRGAILPLPHGVLSLTHEQGLCALPADLALSAAGLLEDERLASARQAEIFTKQIQRLQAQMRTLKDEFSSLQETKALELEQVERELQEANEEIHGLRLEAEEVAAIHENEIAALQEQLCRLRAELQRVQQVREEYETEITTLRAEITMKGSGQARAESHADKVAMLQEELLALREQYRDLMEEYQTLQESNKIMVHQLENLEPAFPAAERGGEGASDPEQGTPHPGPARAGRCRAGGSDSPGAPRPWPRWTGSRSCPLPLQCDNMQTELRELQRQYQAIQRERQQLQEELRLCRAEIQRLKGTVPADGAAHPRCPVISLPLIGLVVIVALLWCWWAETSS</sequence>
<reference evidence="4" key="1">
    <citation type="submission" date="2025-08" db="UniProtKB">
        <authorList>
            <consortium name="Ensembl"/>
        </authorList>
    </citation>
    <scope>IDENTIFICATION</scope>
</reference>
<dbReference type="GO" id="GO:0002080">
    <property type="term" value="C:acrosomal membrane"/>
    <property type="evidence" value="ECO:0007669"/>
    <property type="project" value="TreeGrafter"/>
</dbReference>
<protein>
    <recommendedName>
        <fullName evidence="6">Coiled-coil domain-containing protein 136</fullName>
    </recommendedName>
</protein>
<keyword evidence="3" id="KW-0472">Membrane</keyword>
<feature type="coiled-coil region" evidence="1">
    <location>
        <begin position="315"/>
        <end position="356"/>
    </location>
</feature>
<keyword evidence="3" id="KW-0812">Transmembrane</keyword>
<dbReference type="InterPro" id="IPR051176">
    <property type="entry name" value="Cent_Immune-Sig_Mod"/>
</dbReference>
<evidence type="ECO:0000313" key="4">
    <source>
        <dbReference type="Ensembl" id="ENSGEVP00005015999.1"/>
    </source>
</evidence>
<dbReference type="Proteomes" id="UP000694390">
    <property type="component" value="Unassembled WGS sequence"/>
</dbReference>
<accession>A0A8C4WDL6</accession>
<keyword evidence="5" id="KW-1185">Reference proteome</keyword>
<dbReference type="OrthoDB" id="9948923at2759"/>
<name>A0A8C4WDL6_9SAUR</name>